<evidence type="ECO:0000313" key="3">
    <source>
        <dbReference type="Proteomes" id="UP000509579"/>
    </source>
</evidence>
<name>A0A6N1X2P0_9BURK</name>
<gene>
    <name evidence="2" type="ORF">HUK68_06520</name>
</gene>
<dbReference type="KEGG" id="aant:HUK68_06520"/>
<dbReference type="Proteomes" id="UP000509579">
    <property type="component" value="Chromosome"/>
</dbReference>
<accession>A0A6N1X2P0</accession>
<sequence>MGLGWGCVLGPSMAAALAALPQALAGTALGVPTTLHNIGGALGLAIGTEVFRLAAQDGGFAAATSW</sequence>
<keyword evidence="1" id="KW-0732">Signal</keyword>
<dbReference type="RefSeq" id="WP_175503463.1">
    <property type="nucleotide sequence ID" value="NZ_CP054840.1"/>
</dbReference>
<evidence type="ECO:0000256" key="1">
    <source>
        <dbReference type="SAM" id="SignalP"/>
    </source>
</evidence>
<feature type="chain" id="PRO_5026787817" evidence="1">
    <location>
        <begin position="19"/>
        <end position="66"/>
    </location>
</feature>
<dbReference type="SUPFAM" id="SSF103473">
    <property type="entry name" value="MFS general substrate transporter"/>
    <property type="match status" value="1"/>
</dbReference>
<proteinExistence type="predicted"/>
<reference evidence="2 3" key="1">
    <citation type="submission" date="2020-06" db="EMBL/GenBank/DDBJ databases">
        <title>Acidovorax antarctica sp. nov., isolated from Corinth ice sheet soil, Antarctic Fields Peninsula.</title>
        <authorList>
            <person name="Xu Q."/>
            <person name="Peng F."/>
        </authorList>
    </citation>
    <scope>NUCLEOTIDE SEQUENCE [LARGE SCALE GENOMIC DNA]</scope>
    <source>
        <strain evidence="2 3">16-35-5</strain>
    </source>
</reference>
<organism evidence="2 3">
    <name type="scientific">Comamonas antarctica</name>
    <dbReference type="NCBI Taxonomy" id="2743470"/>
    <lineage>
        <taxon>Bacteria</taxon>
        <taxon>Pseudomonadati</taxon>
        <taxon>Pseudomonadota</taxon>
        <taxon>Betaproteobacteria</taxon>
        <taxon>Burkholderiales</taxon>
        <taxon>Comamonadaceae</taxon>
        <taxon>Comamonas</taxon>
    </lineage>
</organism>
<dbReference type="InterPro" id="IPR036259">
    <property type="entry name" value="MFS_trans_sf"/>
</dbReference>
<feature type="signal peptide" evidence="1">
    <location>
        <begin position="1"/>
        <end position="18"/>
    </location>
</feature>
<evidence type="ECO:0000313" key="2">
    <source>
        <dbReference type="EMBL" id="QKV52583.1"/>
    </source>
</evidence>
<keyword evidence="3" id="KW-1185">Reference proteome</keyword>
<dbReference type="EMBL" id="CP054840">
    <property type="protein sequence ID" value="QKV52583.1"/>
    <property type="molecule type" value="Genomic_DNA"/>
</dbReference>
<dbReference type="AlphaFoldDB" id="A0A6N1X2P0"/>
<protein>
    <submittedName>
        <fullName evidence="2">Uncharacterized protein</fullName>
    </submittedName>
</protein>